<accession>A0A2G2ZVW3</accession>
<dbReference type="AlphaFoldDB" id="A0A2G2ZVW3"/>
<name>A0A2G2ZVW3_CAPAN</name>
<dbReference type="Proteomes" id="UP000222542">
    <property type="component" value="Unassembled WGS sequence"/>
</dbReference>
<proteinExistence type="predicted"/>
<keyword evidence="2" id="KW-1185">Reference proteome</keyword>
<gene>
    <name evidence="1" type="ORF">T459_08213</name>
</gene>
<protein>
    <submittedName>
        <fullName evidence="1">Uncharacterized protein</fullName>
    </submittedName>
</protein>
<dbReference type="Gramene" id="PHT86107">
    <property type="protein sequence ID" value="PHT86107"/>
    <property type="gene ID" value="T459_08213"/>
</dbReference>
<reference evidence="1 2" key="1">
    <citation type="journal article" date="2014" name="Nat. Genet.">
        <title>Genome sequence of the hot pepper provides insights into the evolution of pungency in Capsicum species.</title>
        <authorList>
            <person name="Kim S."/>
            <person name="Park M."/>
            <person name="Yeom S.I."/>
            <person name="Kim Y.M."/>
            <person name="Lee J.M."/>
            <person name="Lee H.A."/>
            <person name="Seo E."/>
            <person name="Choi J."/>
            <person name="Cheong K."/>
            <person name="Kim K.T."/>
            <person name="Jung K."/>
            <person name="Lee G.W."/>
            <person name="Oh S.K."/>
            <person name="Bae C."/>
            <person name="Kim S.B."/>
            <person name="Lee H.Y."/>
            <person name="Kim S.Y."/>
            <person name="Kim M.S."/>
            <person name="Kang B.C."/>
            <person name="Jo Y.D."/>
            <person name="Yang H.B."/>
            <person name="Jeong H.J."/>
            <person name="Kang W.H."/>
            <person name="Kwon J.K."/>
            <person name="Shin C."/>
            <person name="Lim J.Y."/>
            <person name="Park J.H."/>
            <person name="Huh J.H."/>
            <person name="Kim J.S."/>
            <person name="Kim B.D."/>
            <person name="Cohen O."/>
            <person name="Paran I."/>
            <person name="Suh M.C."/>
            <person name="Lee S.B."/>
            <person name="Kim Y.K."/>
            <person name="Shin Y."/>
            <person name="Noh S.J."/>
            <person name="Park J."/>
            <person name="Seo Y.S."/>
            <person name="Kwon S.Y."/>
            <person name="Kim H.A."/>
            <person name="Park J.M."/>
            <person name="Kim H.J."/>
            <person name="Choi S.B."/>
            <person name="Bosland P.W."/>
            <person name="Reeves G."/>
            <person name="Jo S.H."/>
            <person name="Lee B.W."/>
            <person name="Cho H.T."/>
            <person name="Choi H.S."/>
            <person name="Lee M.S."/>
            <person name="Yu Y."/>
            <person name="Do Choi Y."/>
            <person name="Park B.S."/>
            <person name="van Deynze A."/>
            <person name="Ashrafi H."/>
            <person name="Hill T."/>
            <person name="Kim W.T."/>
            <person name="Pai H.S."/>
            <person name="Ahn H.K."/>
            <person name="Yeam I."/>
            <person name="Giovannoni J.J."/>
            <person name="Rose J.K."/>
            <person name="Sorensen I."/>
            <person name="Lee S.J."/>
            <person name="Kim R.W."/>
            <person name="Choi I.Y."/>
            <person name="Choi B.S."/>
            <person name="Lim J.S."/>
            <person name="Lee Y.H."/>
            <person name="Choi D."/>
        </authorList>
    </citation>
    <scope>NUCLEOTIDE SEQUENCE [LARGE SCALE GENOMIC DNA]</scope>
    <source>
        <strain evidence="2">cv. CM334</strain>
    </source>
</reference>
<organism evidence="1 2">
    <name type="scientific">Capsicum annuum</name>
    <name type="common">Capsicum pepper</name>
    <dbReference type="NCBI Taxonomy" id="4072"/>
    <lineage>
        <taxon>Eukaryota</taxon>
        <taxon>Viridiplantae</taxon>
        <taxon>Streptophyta</taxon>
        <taxon>Embryophyta</taxon>
        <taxon>Tracheophyta</taxon>
        <taxon>Spermatophyta</taxon>
        <taxon>Magnoliopsida</taxon>
        <taxon>eudicotyledons</taxon>
        <taxon>Gunneridae</taxon>
        <taxon>Pentapetalae</taxon>
        <taxon>asterids</taxon>
        <taxon>lamiids</taxon>
        <taxon>Solanales</taxon>
        <taxon>Solanaceae</taxon>
        <taxon>Solanoideae</taxon>
        <taxon>Capsiceae</taxon>
        <taxon>Capsicum</taxon>
    </lineage>
</organism>
<evidence type="ECO:0000313" key="2">
    <source>
        <dbReference type="Proteomes" id="UP000222542"/>
    </source>
</evidence>
<evidence type="ECO:0000313" key="1">
    <source>
        <dbReference type="EMBL" id="PHT86107.1"/>
    </source>
</evidence>
<reference evidence="1 2" key="2">
    <citation type="journal article" date="2017" name="Genome Biol.">
        <title>New reference genome sequences of hot pepper reveal the massive evolution of plant disease-resistance genes by retroduplication.</title>
        <authorList>
            <person name="Kim S."/>
            <person name="Park J."/>
            <person name="Yeom S.I."/>
            <person name="Kim Y.M."/>
            <person name="Seo E."/>
            <person name="Kim K.T."/>
            <person name="Kim M.S."/>
            <person name="Lee J.M."/>
            <person name="Cheong K."/>
            <person name="Shin H.S."/>
            <person name="Kim S.B."/>
            <person name="Han K."/>
            <person name="Lee J."/>
            <person name="Park M."/>
            <person name="Lee H.A."/>
            <person name="Lee H.Y."/>
            <person name="Lee Y."/>
            <person name="Oh S."/>
            <person name="Lee J.H."/>
            <person name="Choi E."/>
            <person name="Choi E."/>
            <person name="Lee S.E."/>
            <person name="Jeon J."/>
            <person name="Kim H."/>
            <person name="Choi G."/>
            <person name="Song H."/>
            <person name="Lee J."/>
            <person name="Lee S.C."/>
            <person name="Kwon J.K."/>
            <person name="Lee H.Y."/>
            <person name="Koo N."/>
            <person name="Hong Y."/>
            <person name="Kim R.W."/>
            <person name="Kang W.H."/>
            <person name="Huh J.H."/>
            <person name="Kang B.C."/>
            <person name="Yang T.J."/>
            <person name="Lee Y.H."/>
            <person name="Bennetzen J.L."/>
            <person name="Choi D."/>
        </authorList>
    </citation>
    <scope>NUCLEOTIDE SEQUENCE [LARGE SCALE GENOMIC DNA]</scope>
    <source>
        <strain evidence="2">cv. CM334</strain>
    </source>
</reference>
<dbReference type="EMBL" id="AYRZ02000003">
    <property type="protein sequence ID" value="PHT86107.1"/>
    <property type="molecule type" value="Genomic_DNA"/>
</dbReference>
<comment type="caution">
    <text evidence="1">The sequence shown here is derived from an EMBL/GenBank/DDBJ whole genome shotgun (WGS) entry which is preliminary data.</text>
</comment>
<sequence length="551" mass="61901">MQPPIPPIPGLPKHAPSVFSLYVAFTGENNKNIEAEIMVSRSIVGPASDGLQEVIDCEAQVLQLIHSIDRSQAIQLFEVPDFVVSLVGRIRDEGMVDGDPSVSPKINLIPFMDNPPSSFRIDVDAFDNVFPGPRNTLQTVGDGPARLVEHFGFLSEKLCFHSINDELEISLGGRVVENGKAKVIGVDLSIHLTRRENFIAEEDKVRAGNIPELLEEKRVDTIGTRSFSGLEDEDCFPYFDERRDVVQHSVRGVWNRTHRGRIGWGSAGGARVIRGVQRTIEREDRVLNIPLSVQPVALIVFERKDFVFSPPIKGREDVPKDLSIPRNAYALKGKNRASEVITIKKGLVYKGGEVGVGAPHGFYSKRLVLRGGSTPEVDHDRAMVRVGSRKYNGIVSDDYCDVHQDGSLDISSVEPTPYDQFFIKFEVEFLREQQEEEDDDDEHDVFRLESTIKTEILLERRDRLPHNNLPWHNVTRMLHIMGVEGDRQPTMLRQICSFADKIANEPYNRNKKILTMKVYISIPVSDFIEESSEAVGLDGNEDLEKVKLGSE</sequence>